<dbReference type="SUPFAM" id="SSF50156">
    <property type="entry name" value="PDZ domain-like"/>
    <property type="match status" value="1"/>
</dbReference>
<dbReference type="SMART" id="SM00228">
    <property type="entry name" value="PDZ"/>
    <property type="match status" value="1"/>
</dbReference>
<evidence type="ECO:0000259" key="7">
    <source>
        <dbReference type="PROSITE" id="PS50106"/>
    </source>
</evidence>
<dbReference type="PROSITE" id="PS50106">
    <property type="entry name" value="PDZ"/>
    <property type="match status" value="1"/>
</dbReference>
<comment type="caution">
    <text evidence="8">The sequence shown here is derived from an EMBL/GenBank/DDBJ whole genome shotgun (WGS) entry which is preliminary data.</text>
</comment>
<evidence type="ECO:0000256" key="3">
    <source>
        <dbReference type="ARBA" id="ARBA00022801"/>
    </source>
</evidence>
<keyword evidence="2 8" id="KW-0645">Protease</keyword>
<dbReference type="GO" id="GO:0006508">
    <property type="term" value="P:proteolysis"/>
    <property type="evidence" value="ECO:0007669"/>
    <property type="project" value="UniProtKB-KW"/>
</dbReference>
<dbReference type="InterPro" id="IPR001478">
    <property type="entry name" value="PDZ"/>
</dbReference>
<feature type="transmembrane region" description="Helical" evidence="6">
    <location>
        <begin position="60"/>
        <end position="80"/>
    </location>
</feature>
<reference evidence="8 9" key="1">
    <citation type="submission" date="2019-06" db="EMBL/GenBank/DDBJ databases">
        <title>Cerasibacillus sp. nov., isolated from maize field.</title>
        <authorList>
            <person name="Lin S.-Y."/>
            <person name="Tsai C.-F."/>
            <person name="Young C.-C."/>
        </authorList>
    </citation>
    <scope>NUCLEOTIDE SEQUENCE [LARGE SCALE GENOMIC DNA]</scope>
    <source>
        <strain evidence="8 9">CC-CFT480</strain>
    </source>
</reference>
<dbReference type="InterPro" id="IPR001940">
    <property type="entry name" value="Peptidase_S1C"/>
</dbReference>
<dbReference type="PANTHER" id="PTHR43343:SF3">
    <property type="entry name" value="PROTEASE DO-LIKE 8, CHLOROPLASTIC"/>
    <property type="match status" value="1"/>
</dbReference>
<keyword evidence="6" id="KW-0472">Membrane</keyword>
<dbReference type="Pfam" id="PF13180">
    <property type="entry name" value="PDZ_2"/>
    <property type="match status" value="1"/>
</dbReference>
<dbReference type="Proteomes" id="UP000321574">
    <property type="component" value="Unassembled WGS sequence"/>
</dbReference>
<keyword evidence="6" id="KW-1133">Transmembrane helix</keyword>
<dbReference type="OrthoDB" id="9758917at2"/>
<dbReference type="AlphaFoldDB" id="A0A5C8NIT1"/>
<keyword evidence="6" id="KW-0812">Transmembrane</keyword>
<dbReference type="RefSeq" id="WP_147668756.1">
    <property type="nucleotide sequence ID" value="NZ_VDUW01000010.1"/>
</dbReference>
<sequence>MNQDDNKSFEQSTEEQPNIDGSTEETEKNPTANQQTDEPGAPLRNNEGDTQKKKGFTWSAFFSGMLGGLVPIVVVVVLMMNNIIPLPFSDIEDSNTTNKENTEKTEVITTTAKEDAQTSSDISEVSKAVVGVVNLQQANIWEPSEEIGSGSGIVYKKKDGKAYIVTNEHVVQDAQEVEIVFYDDKRVNARVLGTDKLTDLAVLEIDGKHVDTVANLGSSEDLKVGETVYAIGNPLGIEFANSLTKGIISGLNRSISVDTSGNGQPDWITEVIQTDAAINPGNSGGALVDADGNVIGINSMKVARQAVEGIGFAIPIDSALPIMNQLETNGEVSRPYIGISSAPLSQVPPQYRNQIVLPNDIEGGMVIASVEAGSPADKAGLQQFDIITKINGNDVTSILELRKLLYSEANAGEEIKVELYRDGKKQNVQLKLVKRSV</sequence>
<keyword evidence="9" id="KW-1185">Reference proteome</keyword>
<dbReference type="PRINTS" id="PR00834">
    <property type="entry name" value="PROTEASES2C"/>
</dbReference>
<dbReference type="InterPro" id="IPR051201">
    <property type="entry name" value="Chloro_Bact_Ser_Proteases"/>
</dbReference>
<dbReference type="PANTHER" id="PTHR43343">
    <property type="entry name" value="PEPTIDASE S12"/>
    <property type="match status" value="1"/>
</dbReference>
<evidence type="ECO:0000256" key="1">
    <source>
        <dbReference type="ARBA" id="ARBA00010541"/>
    </source>
</evidence>
<protein>
    <submittedName>
        <fullName evidence="8">Serine protease</fullName>
    </submittedName>
</protein>
<dbReference type="InterPro" id="IPR043504">
    <property type="entry name" value="Peptidase_S1_PA_chymotrypsin"/>
</dbReference>
<evidence type="ECO:0000256" key="6">
    <source>
        <dbReference type="SAM" id="Phobius"/>
    </source>
</evidence>
<keyword evidence="4" id="KW-0720">Serine protease</keyword>
<comment type="similarity">
    <text evidence="1">Belongs to the peptidase S1C family.</text>
</comment>
<dbReference type="CDD" id="cd06781">
    <property type="entry name" value="cpPDZ_BsHtra-like"/>
    <property type="match status" value="1"/>
</dbReference>
<evidence type="ECO:0000256" key="4">
    <source>
        <dbReference type="ARBA" id="ARBA00022825"/>
    </source>
</evidence>
<dbReference type="GO" id="GO:0004252">
    <property type="term" value="F:serine-type endopeptidase activity"/>
    <property type="evidence" value="ECO:0007669"/>
    <property type="project" value="InterPro"/>
</dbReference>
<dbReference type="Gene3D" id="2.30.42.10">
    <property type="match status" value="1"/>
</dbReference>
<feature type="compositionally biased region" description="Polar residues" evidence="5">
    <location>
        <begin position="9"/>
        <end position="21"/>
    </location>
</feature>
<dbReference type="Gene3D" id="2.40.10.10">
    <property type="entry name" value="Trypsin-like serine proteases"/>
    <property type="match status" value="2"/>
</dbReference>
<dbReference type="SUPFAM" id="SSF50494">
    <property type="entry name" value="Trypsin-like serine proteases"/>
    <property type="match status" value="1"/>
</dbReference>
<name>A0A5C8NIT1_9BACI</name>
<dbReference type="InterPro" id="IPR009003">
    <property type="entry name" value="Peptidase_S1_PA"/>
</dbReference>
<dbReference type="InterPro" id="IPR036034">
    <property type="entry name" value="PDZ_sf"/>
</dbReference>
<evidence type="ECO:0000256" key="2">
    <source>
        <dbReference type="ARBA" id="ARBA00022670"/>
    </source>
</evidence>
<organism evidence="8 9">
    <name type="scientific">Cerasibacillus terrae</name>
    <dbReference type="NCBI Taxonomy" id="2498845"/>
    <lineage>
        <taxon>Bacteria</taxon>
        <taxon>Bacillati</taxon>
        <taxon>Bacillota</taxon>
        <taxon>Bacilli</taxon>
        <taxon>Bacillales</taxon>
        <taxon>Bacillaceae</taxon>
        <taxon>Cerasibacillus</taxon>
    </lineage>
</organism>
<dbReference type="Pfam" id="PF13365">
    <property type="entry name" value="Trypsin_2"/>
    <property type="match status" value="1"/>
</dbReference>
<gene>
    <name evidence="8" type="ORF">FHP05_12565</name>
</gene>
<proteinExistence type="inferred from homology"/>
<keyword evidence="3" id="KW-0378">Hydrolase</keyword>
<evidence type="ECO:0000313" key="8">
    <source>
        <dbReference type="EMBL" id="TXL61709.1"/>
    </source>
</evidence>
<dbReference type="EMBL" id="VDUW01000010">
    <property type="protein sequence ID" value="TXL61709.1"/>
    <property type="molecule type" value="Genomic_DNA"/>
</dbReference>
<feature type="domain" description="PDZ" evidence="7">
    <location>
        <begin position="321"/>
        <end position="423"/>
    </location>
</feature>
<accession>A0A5C8NIT1</accession>
<evidence type="ECO:0000313" key="9">
    <source>
        <dbReference type="Proteomes" id="UP000321574"/>
    </source>
</evidence>
<evidence type="ECO:0000256" key="5">
    <source>
        <dbReference type="SAM" id="MobiDB-lite"/>
    </source>
</evidence>
<feature type="region of interest" description="Disordered" evidence="5">
    <location>
        <begin position="1"/>
        <end position="51"/>
    </location>
</feature>